<dbReference type="PANTHER" id="PTHR10357:SF210">
    <property type="entry name" value="MALTODEXTRIN GLUCOSIDASE"/>
    <property type="match status" value="1"/>
</dbReference>
<reference evidence="4 5" key="1">
    <citation type="submission" date="2013-02" db="EMBL/GenBank/DDBJ databases">
        <title>The complete genome sequence of Corynebacterium vitaeruminis DSM 20294.</title>
        <authorList>
            <person name="Ruckert C."/>
            <person name="Albersmeier A."/>
            <person name="Kalinowski J."/>
        </authorList>
    </citation>
    <scope>NUCLEOTIDE SEQUENCE [LARGE SCALE GENOMIC DNA]</scope>
    <source>
        <strain evidence="5">ATCC 10234</strain>
    </source>
</reference>
<dbReference type="Pfam" id="PF00128">
    <property type="entry name" value="Alpha-amylase"/>
    <property type="match status" value="2"/>
</dbReference>
<dbReference type="InterPro" id="IPR006047">
    <property type="entry name" value="GH13_cat_dom"/>
</dbReference>
<organism evidence="4 5">
    <name type="scientific">Corynebacterium vitaeruminis DSM 20294</name>
    <dbReference type="NCBI Taxonomy" id="1224164"/>
    <lineage>
        <taxon>Bacteria</taxon>
        <taxon>Bacillati</taxon>
        <taxon>Actinomycetota</taxon>
        <taxon>Actinomycetes</taxon>
        <taxon>Mycobacteriales</taxon>
        <taxon>Corynebacteriaceae</taxon>
        <taxon>Corynebacterium</taxon>
    </lineage>
</organism>
<keyword evidence="1" id="KW-0378">Hydrolase</keyword>
<evidence type="ECO:0000313" key="5">
    <source>
        <dbReference type="Proteomes" id="UP000019222"/>
    </source>
</evidence>
<dbReference type="KEGG" id="cvt:B843_00125"/>
<evidence type="ECO:0000313" key="4">
    <source>
        <dbReference type="EMBL" id="AHI21421.1"/>
    </source>
</evidence>
<dbReference type="SUPFAM" id="SSF51445">
    <property type="entry name" value="(Trans)glycosidases"/>
    <property type="match status" value="1"/>
</dbReference>
<accession>W5XWP4</accession>
<dbReference type="GO" id="GO:0005975">
    <property type="term" value="P:carbohydrate metabolic process"/>
    <property type="evidence" value="ECO:0007669"/>
    <property type="project" value="InterPro"/>
</dbReference>
<keyword evidence="2" id="KW-0326">Glycosidase</keyword>
<evidence type="ECO:0000256" key="1">
    <source>
        <dbReference type="ARBA" id="ARBA00022801"/>
    </source>
</evidence>
<dbReference type="Proteomes" id="UP000019222">
    <property type="component" value="Chromosome"/>
</dbReference>
<dbReference type="RefSeq" id="WP_025251500.1">
    <property type="nucleotide sequence ID" value="NZ_CP004353.1"/>
</dbReference>
<dbReference type="HOGENOM" id="CLU_006462_6_5_11"/>
<keyword evidence="5" id="KW-1185">Reference proteome</keyword>
<proteinExistence type="predicted"/>
<dbReference type="PANTHER" id="PTHR10357">
    <property type="entry name" value="ALPHA-AMYLASE FAMILY MEMBER"/>
    <property type="match status" value="1"/>
</dbReference>
<dbReference type="GO" id="GO:0016798">
    <property type="term" value="F:hydrolase activity, acting on glycosyl bonds"/>
    <property type="evidence" value="ECO:0007669"/>
    <property type="project" value="UniProtKB-KW"/>
</dbReference>
<dbReference type="PATRIC" id="fig|1224164.3.peg.25"/>
<dbReference type="AlphaFoldDB" id="W5XWP4"/>
<dbReference type="Gene3D" id="3.20.20.80">
    <property type="entry name" value="Glycosidases"/>
    <property type="match status" value="1"/>
</dbReference>
<dbReference type="STRING" id="1224164.B843_00125"/>
<dbReference type="SMART" id="SM00642">
    <property type="entry name" value="Aamy"/>
    <property type="match status" value="1"/>
</dbReference>
<sequence length="402" mass="44638">MSAPTSLPAWANHVMFWHVYPLGFCGAPIWDRGPGTDQPPRLNLLIEQLDYLIGLGLNGLLLGPVFESATHGYDTIDYFAVDRRLGTNEDMRRLINACNERGIKVIFDGVFSHAAASFVRPELLDSSEVFEGHGDLKRFDHALPEVAEFVVSVMNHWLDQGISGWRLDAAYSVSPKFWAPVLAAVKKEHPDALILGEVIHGDYAAIVAESGMDTLTEYELWKATWSSLKEANFFELEWTLGRHNEFLDAFVPQTFIGNHDVTRIATQVGRDKALLAATILFTVGGIPSVYYGDELGFEGLKEERFRGDDAIRPAFPSTPEPNEVTNAYKALIALRRAQAWLIESRTEVTDIANESITYRSFSGDRELFVSLDISGPAQATITDPFGAVLWAYRATGNGKLAR</sequence>
<feature type="domain" description="Glycosyl hydrolase family 13 catalytic" evidence="3">
    <location>
        <begin position="18"/>
        <end position="335"/>
    </location>
</feature>
<evidence type="ECO:0000256" key="2">
    <source>
        <dbReference type="ARBA" id="ARBA00023295"/>
    </source>
</evidence>
<protein>
    <submittedName>
        <fullName evidence="4">Cyclomaltodextrinase</fullName>
    </submittedName>
</protein>
<dbReference type="InterPro" id="IPR017853">
    <property type="entry name" value="GH"/>
</dbReference>
<gene>
    <name evidence="4" type="ORF">B843_00125</name>
</gene>
<dbReference type="eggNOG" id="COG0366">
    <property type="taxonomic scope" value="Bacteria"/>
</dbReference>
<name>W5XWP4_9CORY</name>
<dbReference type="GO" id="GO:0016853">
    <property type="term" value="F:isomerase activity"/>
    <property type="evidence" value="ECO:0007669"/>
    <property type="project" value="UniProtKB-KW"/>
</dbReference>
<dbReference type="EMBL" id="CP004353">
    <property type="protein sequence ID" value="AHI21421.1"/>
    <property type="molecule type" value="Genomic_DNA"/>
</dbReference>
<evidence type="ECO:0000259" key="3">
    <source>
        <dbReference type="SMART" id="SM00642"/>
    </source>
</evidence>